<evidence type="ECO:0000256" key="6">
    <source>
        <dbReference type="ARBA" id="ARBA00022679"/>
    </source>
</evidence>
<dbReference type="InterPro" id="IPR004255">
    <property type="entry name" value="O-acyltransferase_WSD1_N"/>
</dbReference>
<keyword evidence="6 11" id="KW-0808">Transferase</keyword>
<evidence type="ECO:0000313" key="15">
    <source>
        <dbReference type="EMBL" id="GLF92776.1"/>
    </source>
</evidence>
<dbReference type="InterPro" id="IPR009721">
    <property type="entry name" value="O-acyltransferase_WSD1_C"/>
</dbReference>
<evidence type="ECO:0000256" key="1">
    <source>
        <dbReference type="ARBA" id="ARBA00004771"/>
    </source>
</evidence>
<comment type="caution">
    <text evidence="15">The sequence shown here is derived from an EMBL/GenBank/DDBJ whole genome shotgun (WGS) entry which is preliminary data.</text>
</comment>
<comment type="catalytic activity">
    <reaction evidence="10 11">
        <text>an acyl-CoA + a 1,2-diacyl-sn-glycerol = a triacyl-sn-glycerol + CoA</text>
        <dbReference type="Rhea" id="RHEA:10868"/>
        <dbReference type="ChEBI" id="CHEBI:17815"/>
        <dbReference type="ChEBI" id="CHEBI:57287"/>
        <dbReference type="ChEBI" id="CHEBI:58342"/>
        <dbReference type="ChEBI" id="CHEBI:64615"/>
        <dbReference type="EC" id="2.3.1.20"/>
    </reaction>
</comment>
<feature type="domain" description="O-acyltransferase WSD1-like N-terminal" evidence="13">
    <location>
        <begin position="6"/>
        <end position="259"/>
    </location>
</feature>
<comment type="pathway">
    <text evidence="1 11">Glycerolipid metabolism; triacylglycerol biosynthesis.</text>
</comment>
<comment type="pathway">
    <text evidence="2">Lipid metabolism.</text>
</comment>
<accession>A0ABQ5NQY8</accession>
<evidence type="ECO:0000256" key="2">
    <source>
        <dbReference type="ARBA" id="ARBA00005189"/>
    </source>
</evidence>
<reference evidence="15 16" key="1">
    <citation type="submission" date="2022-10" db="EMBL/GenBank/DDBJ databases">
        <title>Draft genome sequence of Streptomyces sp. YSPA8.</title>
        <authorList>
            <person name="Moriuchi R."/>
            <person name="Dohra H."/>
            <person name="Yamamura H."/>
            <person name="Kodani S."/>
        </authorList>
    </citation>
    <scope>NUCLEOTIDE SEQUENCE [LARGE SCALE GENOMIC DNA]</scope>
    <source>
        <strain evidence="15 16">YSPA8</strain>
    </source>
</reference>
<evidence type="ECO:0000256" key="10">
    <source>
        <dbReference type="ARBA" id="ARBA00048109"/>
    </source>
</evidence>
<proteinExistence type="inferred from homology"/>
<dbReference type="NCBIfam" id="TIGR02946">
    <property type="entry name" value="acyl_WS_DGAT"/>
    <property type="match status" value="1"/>
</dbReference>
<dbReference type="PANTHER" id="PTHR31650:SF1">
    <property type="entry name" value="WAX ESTER SYNTHASE_DIACYLGLYCEROL ACYLTRANSFERASE 4-RELATED"/>
    <property type="match status" value="1"/>
</dbReference>
<gene>
    <name evidence="15" type="ORF">SYYSPA8_00785</name>
</gene>
<evidence type="ECO:0000256" key="8">
    <source>
        <dbReference type="ARBA" id="ARBA00023098"/>
    </source>
</evidence>
<dbReference type="Pfam" id="PF03007">
    <property type="entry name" value="WS_DGAT_cat"/>
    <property type="match status" value="1"/>
</dbReference>
<evidence type="ECO:0000256" key="5">
    <source>
        <dbReference type="ARBA" id="ARBA00022516"/>
    </source>
</evidence>
<keyword evidence="7 11" id="KW-0319">Glycerol metabolism</keyword>
<evidence type="ECO:0000313" key="16">
    <source>
        <dbReference type="Proteomes" id="UP001291653"/>
    </source>
</evidence>
<dbReference type="InterPro" id="IPR045034">
    <property type="entry name" value="O-acyltransferase_WSD1-like"/>
</dbReference>
<dbReference type="InterPro" id="IPR014292">
    <property type="entry name" value="Acyl_transf_WS/DGAT"/>
</dbReference>
<dbReference type="PANTHER" id="PTHR31650">
    <property type="entry name" value="O-ACYLTRANSFERASE (WSD1-LIKE) FAMILY PROTEIN"/>
    <property type="match status" value="1"/>
</dbReference>
<keyword evidence="5 11" id="KW-0444">Lipid biosynthesis</keyword>
<dbReference type="Pfam" id="PF06974">
    <property type="entry name" value="WS_DGAT_C"/>
    <property type="match status" value="1"/>
</dbReference>
<dbReference type="EMBL" id="BSBI01000001">
    <property type="protein sequence ID" value="GLF92776.1"/>
    <property type="molecule type" value="Genomic_DNA"/>
</dbReference>
<dbReference type="SUPFAM" id="SSF52777">
    <property type="entry name" value="CoA-dependent acyltransferases"/>
    <property type="match status" value="2"/>
</dbReference>
<dbReference type="RefSeq" id="WP_323444899.1">
    <property type="nucleotide sequence ID" value="NZ_BSBI01000001.1"/>
</dbReference>
<dbReference type="Proteomes" id="UP001291653">
    <property type="component" value="Unassembled WGS sequence"/>
</dbReference>
<keyword evidence="8 11" id="KW-0443">Lipid metabolism</keyword>
<protein>
    <recommendedName>
        <fullName evidence="4 11">Diacylglycerol O-acyltransferase</fullName>
        <ecNumber evidence="4 11">2.3.1.20</ecNumber>
    </recommendedName>
</protein>
<feature type="domain" description="O-acyltransferase WSD1 C-terminal" evidence="14">
    <location>
        <begin position="303"/>
        <end position="448"/>
    </location>
</feature>
<evidence type="ECO:0000256" key="4">
    <source>
        <dbReference type="ARBA" id="ARBA00013244"/>
    </source>
</evidence>
<evidence type="ECO:0000256" key="3">
    <source>
        <dbReference type="ARBA" id="ARBA00009587"/>
    </source>
</evidence>
<comment type="similarity">
    <text evidence="3 11">Belongs to the long-chain O-acyltransferase family.</text>
</comment>
<feature type="region of interest" description="Disordered" evidence="12">
    <location>
        <begin position="164"/>
        <end position="186"/>
    </location>
</feature>
<evidence type="ECO:0000259" key="13">
    <source>
        <dbReference type="Pfam" id="PF03007"/>
    </source>
</evidence>
<sequence length="454" mass="47226">MSSDRLAPLDLAFWHLESAGHPMHLGALAFFSPGEGAPATPATGPELLELIAGRAAAIPRLRARVRDVLLPVGGAAWAPDPDFDVRHHVRHVPLAGTDFTARAVALAGHLMERPLERSRPLWETHLLTQGGDGPADGSFAVLAKFHHALADGMRATALGAGLLDGTAPAGPRPRTDPPAPPDPLTAPLRLAGRARDHAAALGRAALVGTAVLRAGRLGPPAHRALTAAPSGTRRIATAVLDLEDVRRVRKAAGGTANDILLTVVAGALRRWARERGEPLPAAGDPRALVPVSRHRPGDPPGSGNSLSGYLLELPTGEDDPGARLAAVRRTMDRNRAAGPLRGAGAVALLADRIPPLAHRYGTPFAGAAARLLFDVLVTTVPLPRGTLSLGGHPLTALHPLAPLARGQSLAVAMTPYDGQVYAGLVADGEAVPDLDRLAWSLGEELVELLDRTLA</sequence>
<dbReference type="EC" id="2.3.1.20" evidence="4 11"/>
<organism evidence="15 16">
    <name type="scientific">Streptomyces yaizuensis</name>
    <dbReference type="NCBI Taxonomy" id="2989713"/>
    <lineage>
        <taxon>Bacteria</taxon>
        <taxon>Bacillati</taxon>
        <taxon>Actinomycetota</taxon>
        <taxon>Actinomycetes</taxon>
        <taxon>Kitasatosporales</taxon>
        <taxon>Streptomycetaceae</taxon>
        <taxon>Streptomyces</taxon>
    </lineage>
</organism>
<evidence type="ECO:0000256" key="11">
    <source>
        <dbReference type="RuleBase" id="RU361241"/>
    </source>
</evidence>
<evidence type="ECO:0000259" key="14">
    <source>
        <dbReference type="Pfam" id="PF06974"/>
    </source>
</evidence>
<evidence type="ECO:0000256" key="12">
    <source>
        <dbReference type="SAM" id="MobiDB-lite"/>
    </source>
</evidence>
<name>A0ABQ5NQY8_9ACTN</name>
<keyword evidence="16" id="KW-1185">Reference proteome</keyword>
<keyword evidence="9 11" id="KW-0012">Acyltransferase</keyword>
<evidence type="ECO:0000256" key="7">
    <source>
        <dbReference type="ARBA" id="ARBA00022798"/>
    </source>
</evidence>
<evidence type="ECO:0000256" key="9">
    <source>
        <dbReference type="ARBA" id="ARBA00023315"/>
    </source>
</evidence>
<feature type="region of interest" description="Disordered" evidence="12">
    <location>
        <begin position="276"/>
        <end position="308"/>
    </location>
</feature>